<accession>A0A976BHU3</accession>
<evidence type="ECO:0000313" key="2">
    <source>
        <dbReference type="EMBL" id="SPC19802.1"/>
    </source>
</evidence>
<evidence type="ECO:0000313" key="3">
    <source>
        <dbReference type="Proteomes" id="UP000256862"/>
    </source>
</evidence>
<feature type="region of interest" description="Disordered" evidence="1">
    <location>
        <begin position="17"/>
        <end position="50"/>
    </location>
</feature>
<protein>
    <submittedName>
        <fullName evidence="2">Uncharacterized protein</fullName>
    </submittedName>
</protein>
<dbReference type="EMBL" id="OGUS01000137">
    <property type="protein sequence ID" value="SPC19802.1"/>
    <property type="molecule type" value="Genomic_DNA"/>
</dbReference>
<dbReference type="AlphaFoldDB" id="A0A976BHU3"/>
<name>A0A976BHU3_9BURK</name>
<gene>
    <name evidence="2" type="ORF">CO2235_MP20213</name>
</gene>
<proteinExistence type="predicted"/>
<geneLocation type="plasmid" evidence="3">
    <name>co2235_mp</name>
</geneLocation>
<reference evidence="2 3" key="1">
    <citation type="submission" date="2018-01" db="EMBL/GenBank/DDBJ databases">
        <authorList>
            <person name="Clerissi C."/>
        </authorList>
    </citation>
    <scope>NUCLEOTIDE SEQUENCE [LARGE SCALE GENOMIC DNA]</scope>
    <source>
        <strain evidence="2">Cupriavidus oxalaticus LMG 2235</strain>
        <plasmid evidence="3">co2235_mp</plasmid>
    </source>
</reference>
<evidence type="ECO:0000256" key="1">
    <source>
        <dbReference type="SAM" id="MobiDB-lite"/>
    </source>
</evidence>
<comment type="caution">
    <text evidence="2">The sequence shown here is derived from an EMBL/GenBank/DDBJ whole genome shotgun (WGS) entry which is preliminary data.</text>
</comment>
<organism evidence="2 3">
    <name type="scientific">Cupriavidus oxalaticus</name>
    <dbReference type="NCBI Taxonomy" id="96344"/>
    <lineage>
        <taxon>Bacteria</taxon>
        <taxon>Pseudomonadati</taxon>
        <taxon>Pseudomonadota</taxon>
        <taxon>Betaproteobacteria</taxon>
        <taxon>Burkholderiales</taxon>
        <taxon>Burkholderiaceae</taxon>
        <taxon>Cupriavidus</taxon>
    </lineage>
</organism>
<dbReference type="Proteomes" id="UP000256862">
    <property type="component" value="Plasmid CO2235_mp"/>
</dbReference>
<sequence length="199" mass="23223">MYNGNLAVPLSAGQCESTQKRVRVPPRRPGINPQKLVRMPNPWRTGMPTQNRVRRRNGYAEVKRRRFFFAAQNWVRFRAICRRIGYAVGVERMKAARVRTCFCVDNLRGRPPGDAIRRQTWRKRRIPAGLPQKRVRFTRLPLWKSLWKHGVIPAETSTLGPQIQVRGVADSGSALRRIEYVCPQIRVRRGDFFPYRSRS</sequence>